<evidence type="ECO:0000313" key="6">
    <source>
        <dbReference type="EMBL" id="AIY64267.1"/>
    </source>
</evidence>
<sequence length="145" mass="15735">MKNISIIVGSQMGSAEYVAEQLQDTLVENNFIVTVHEQPVLADIADTVWLICTSTHGAGELPDNIQAFAADLSQGNTLSNIHYAVIGLGDSSYDQFNQAAKQVDQLLLDKGAHQLLDRLEIDAQSEDLPEDIALAWLPQFIATLG</sequence>
<keyword evidence="4" id="KW-0813">Transport</keyword>
<protein>
    <submittedName>
        <fullName evidence="6">FMN-binding protein MioC</fullName>
    </submittedName>
</protein>
<evidence type="ECO:0000256" key="4">
    <source>
        <dbReference type="ARBA" id="ARBA00022982"/>
    </source>
</evidence>
<feature type="domain" description="Flavodoxin-like" evidence="5">
    <location>
        <begin position="4"/>
        <end position="141"/>
    </location>
</feature>
<dbReference type="GO" id="GO:0005829">
    <property type="term" value="C:cytosol"/>
    <property type="evidence" value="ECO:0007669"/>
    <property type="project" value="TreeGrafter"/>
</dbReference>
<dbReference type="GO" id="GO:0016491">
    <property type="term" value="F:oxidoreductase activity"/>
    <property type="evidence" value="ECO:0007669"/>
    <property type="project" value="TreeGrafter"/>
</dbReference>
<accession>A0A0A7EE27</accession>
<dbReference type="HOGENOM" id="CLU_051402_4_1_6"/>
<dbReference type="AlphaFoldDB" id="A0A0A7EE27"/>
<evidence type="ECO:0000256" key="2">
    <source>
        <dbReference type="ARBA" id="ARBA00022630"/>
    </source>
</evidence>
<keyword evidence="3" id="KW-0288">FMN</keyword>
<evidence type="ECO:0000259" key="5">
    <source>
        <dbReference type="PROSITE" id="PS50902"/>
    </source>
</evidence>
<comment type="cofactor">
    <cofactor evidence="1">
        <name>FMN</name>
        <dbReference type="ChEBI" id="CHEBI:58210"/>
    </cofactor>
</comment>
<dbReference type="EMBL" id="CP009888">
    <property type="protein sequence ID" value="AIY64267.1"/>
    <property type="molecule type" value="Genomic_DNA"/>
</dbReference>
<name>A0A0A7EE27_9GAMM</name>
<dbReference type="PANTHER" id="PTHR19384:SF128">
    <property type="entry name" value="NADPH OXIDOREDUCTASE A"/>
    <property type="match status" value="1"/>
</dbReference>
<dbReference type="InterPro" id="IPR001094">
    <property type="entry name" value="Flavdoxin-like"/>
</dbReference>
<dbReference type="PRINTS" id="PR00369">
    <property type="entry name" value="FLAVODOXIN"/>
</dbReference>
<evidence type="ECO:0000256" key="1">
    <source>
        <dbReference type="ARBA" id="ARBA00001917"/>
    </source>
</evidence>
<dbReference type="PANTHER" id="PTHR19384">
    <property type="entry name" value="NITRIC OXIDE SYNTHASE-RELATED"/>
    <property type="match status" value="1"/>
</dbReference>
<dbReference type="Pfam" id="PF00258">
    <property type="entry name" value="Flavodoxin_1"/>
    <property type="match status" value="1"/>
</dbReference>
<dbReference type="OrthoDB" id="359268at2"/>
<dbReference type="Gene3D" id="3.40.50.360">
    <property type="match status" value="1"/>
</dbReference>
<gene>
    <name evidence="6" type="ORF">OM33_03185</name>
</gene>
<keyword evidence="2" id="KW-0285">Flavoprotein</keyword>
<dbReference type="RefSeq" id="WP_038638678.1">
    <property type="nucleotide sequence ID" value="NZ_CP009888.1"/>
</dbReference>
<dbReference type="eggNOG" id="COG0716">
    <property type="taxonomic scope" value="Bacteria"/>
</dbReference>
<dbReference type="InterPro" id="IPR029039">
    <property type="entry name" value="Flavoprotein-like_sf"/>
</dbReference>
<dbReference type="GO" id="GO:0010181">
    <property type="term" value="F:FMN binding"/>
    <property type="evidence" value="ECO:0007669"/>
    <property type="project" value="InterPro"/>
</dbReference>
<proteinExistence type="predicted"/>
<reference evidence="6 7" key="1">
    <citation type="submission" date="2014-11" db="EMBL/GenBank/DDBJ databases">
        <title>Complete Genome Sequence of Pseudoalteromonas sp. Strain OCN003 Isolated from Kaneohe Bay, Oahu, Hawaii.</title>
        <authorList>
            <person name="Beurmann S."/>
            <person name="Videau P."/>
            <person name="Ushijima B."/>
            <person name="Smith A.M."/>
            <person name="Aeby G.S."/>
            <person name="Callahan S.M."/>
            <person name="Belcaid M."/>
        </authorList>
    </citation>
    <scope>NUCLEOTIDE SEQUENCE [LARGE SCALE GENOMIC DNA]</scope>
    <source>
        <strain evidence="6 7">OCN003</strain>
    </source>
</reference>
<dbReference type="STRING" id="1348114.OM33_03185"/>
<dbReference type="Proteomes" id="UP000030341">
    <property type="component" value="Chromosome 1"/>
</dbReference>
<dbReference type="NCBIfam" id="NF006531">
    <property type="entry name" value="PRK09004.1"/>
    <property type="match status" value="1"/>
</dbReference>
<keyword evidence="7" id="KW-1185">Reference proteome</keyword>
<dbReference type="PROSITE" id="PS50902">
    <property type="entry name" value="FLAVODOXIN_LIKE"/>
    <property type="match status" value="1"/>
</dbReference>
<dbReference type="GO" id="GO:0050660">
    <property type="term" value="F:flavin adenine dinucleotide binding"/>
    <property type="evidence" value="ECO:0007669"/>
    <property type="project" value="TreeGrafter"/>
</dbReference>
<evidence type="ECO:0000313" key="7">
    <source>
        <dbReference type="Proteomes" id="UP000030341"/>
    </source>
</evidence>
<dbReference type="InterPro" id="IPR008254">
    <property type="entry name" value="Flavodoxin/NO_synth"/>
</dbReference>
<dbReference type="SUPFAM" id="SSF52218">
    <property type="entry name" value="Flavoproteins"/>
    <property type="match status" value="1"/>
</dbReference>
<organism evidence="6 7">
    <name type="scientific">Pseudoalteromonas piratica</name>
    <dbReference type="NCBI Taxonomy" id="1348114"/>
    <lineage>
        <taxon>Bacteria</taxon>
        <taxon>Pseudomonadati</taxon>
        <taxon>Pseudomonadota</taxon>
        <taxon>Gammaproteobacteria</taxon>
        <taxon>Alteromonadales</taxon>
        <taxon>Pseudoalteromonadaceae</taxon>
        <taxon>Pseudoalteromonas</taxon>
    </lineage>
</organism>
<dbReference type="KEGG" id="pseo:OM33_03185"/>
<evidence type="ECO:0000256" key="3">
    <source>
        <dbReference type="ARBA" id="ARBA00022643"/>
    </source>
</evidence>
<keyword evidence="4" id="KW-0249">Electron transport</keyword>